<evidence type="ECO:0000313" key="2">
    <source>
        <dbReference type="EMBL" id="KAJ7748574.1"/>
    </source>
</evidence>
<protein>
    <submittedName>
        <fullName evidence="2">Uncharacterized protein</fullName>
    </submittedName>
</protein>
<accession>A0AAD7IQT9</accession>
<dbReference type="EMBL" id="JARKIB010000072">
    <property type="protein sequence ID" value="KAJ7748574.1"/>
    <property type="molecule type" value="Genomic_DNA"/>
</dbReference>
<dbReference type="Proteomes" id="UP001215598">
    <property type="component" value="Unassembled WGS sequence"/>
</dbReference>
<sequence length="186" mass="19889">MSIGGHHPQLLDAFILSCCSETNPLTSSGPTTICPATDAKLVDSAVSGKFKTCTYDDAGICTILPSCACSNSTPEVNAAASLQGDQVLATSDSGPSDDQGTFGFSPMAIALLVLNVVLLTINLILATMLIRAPRRRIIFVPSNTLYERGWTTPGVYLAAKLTSLLQRRQGLRVYAPHTWRIVFRST</sequence>
<keyword evidence="1" id="KW-0812">Transmembrane</keyword>
<reference evidence="2" key="1">
    <citation type="submission" date="2023-03" db="EMBL/GenBank/DDBJ databases">
        <title>Massive genome expansion in bonnet fungi (Mycena s.s.) driven by repeated elements and novel gene families across ecological guilds.</title>
        <authorList>
            <consortium name="Lawrence Berkeley National Laboratory"/>
            <person name="Harder C.B."/>
            <person name="Miyauchi S."/>
            <person name="Viragh M."/>
            <person name="Kuo A."/>
            <person name="Thoen E."/>
            <person name="Andreopoulos B."/>
            <person name="Lu D."/>
            <person name="Skrede I."/>
            <person name="Drula E."/>
            <person name="Henrissat B."/>
            <person name="Morin E."/>
            <person name="Kohler A."/>
            <person name="Barry K."/>
            <person name="LaButti K."/>
            <person name="Morin E."/>
            <person name="Salamov A."/>
            <person name="Lipzen A."/>
            <person name="Mereny Z."/>
            <person name="Hegedus B."/>
            <person name="Baldrian P."/>
            <person name="Stursova M."/>
            <person name="Weitz H."/>
            <person name="Taylor A."/>
            <person name="Grigoriev I.V."/>
            <person name="Nagy L.G."/>
            <person name="Martin F."/>
            <person name="Kauserud H."/>
        </authorList>
    </citation>
    <scope>NUCLEOTIDE SEQUENCE</scope>
    <source>
        <strain evidence="2">CBHHK182m</strain>
    </source>
</reference>
<proteinExistence type="predicted"/>
<gene>
    <name evidence="2" type="ORF">B0H16DRAFT_1692058</name>
</gene>
<keyword evidence="3" id="KW-1185">Reference proteome</keyword>
<organism evidence="2 3">
    <name type="scientific">Mycena metata</name>
    <dbReference type="NCBI Taxonomy" id="1033252"/>
    <lineage>
        <taxon>Eukaryota</taxon>
        <taxon>Fungi</taxon>
        <taxon>Dikarya</taxon>
        <taxon>Basidiomycota</taxon>
        <taxon>Agaricomycotina</taxon>
        <taxon>Agaricomycetes</taxon>
        <taxon>Agaricomycetidae</taxon>
        <taxon>Agaricales</taxon>
        <taxon>Marasmiineae</taxon>
        <taxon>Mycenaceae</taxon>
        <taxon>Mycena</taxon>
    </lineage>
</organism>
<dbReference type="AlphaFoldDB" id="A0AAD7IQT9"/>
<name>A0AAD7IQT9_9AGAR</name>
<evidence type="ECO:0000256" key="1">
    <source>
        <dbReference type="SAM" id="Phobius"/>
    </source>
</evidence>
<keyword evidence="1" id="KW-1133">Transmembrane helix</keyword>
<keyword evidence="1" id="KW-0472">Membrane</keyword>
<feature type="transmembrane region" description="Helical" evidence="1">
    <location>
        <begin position="107"/>
        <end position="130"/>
    </location>
</feature>
<comment type="caution">
    <text evidence="2">The sequence shown here is derived from an EMBL/GenBank/DDBJ whole genome shotgun (WGS) entry which is preliminary data.</text>
</comment>
<evidence type="ECO:0000313" key="3">
    <source>
        <dbReference type="Proteomes" id="UP001215598"/>
    </source>
</evidence>